<keyword evidence="3" id="KW-1185">Reference proteome</keyword>
<feature type="region of interest" description="Disordered" evidence="1">
    <location>
        <begin position="23"/>
        <end position="67"/>
    </location>
</feature>
<gene>
    <name evidence="2" type="ORF">K505DRAFT_85616</name>
</gene>
<evidence type="ECO:0000256" key="1">
    <source>
        <dbReference type="SAM" id="MobiDB-lite"/>
    </source>
</evidence>
<name>A0A6A6X1M0_9PLEO</name>
<protein>
    <submittedName>
        <fullName evidence="2">Uncharacterized protein</fullName>
    </submittedName>
</protein>
<dbReference type="EMBL" id="MU002097">
    <property type="protein sequence ID" value="KAF2790054.1"/>
    <property type="molecule type" value="Genomic_DNA"/>
</dbReference>
<proteinExistence type="predicted"/>
<evidence type="ECO:0000313" key="3">
    <source>
        <dbReference type="Proteomes" id="UP000799757"/>
    </source>
</evidence>
<dbReference type="AlphaFoldDB" id="A0A6A6X1M0"/>
<reference evidence="2" key="1">
    <citation type="journal article" date="2020" name="Stud. Mycol.">
        <title>101 Dothideomycetes genomes: a test case for predicting lifestyles and emergence of pathogens.</title>
        <authorList>
            <person name="Haridas S."/>
            <person name="Albert R."/>
            <person name="Binder M."/>
            <person name="Bloem J."/>
            <person name="Labutti K."/>
            <person name="Salamov A."/>
            <person name="Andreopoulos B."/>
            <person name="Baker S."/>
            <person name="Barry K."/>
            <person name="Bills G."/>
            <person name="Bluhm B."/>
            <person name="Cannon C."/>
            <person name="Castanera R."/>
            <person name="Culley D."/>
            <person name="Daum C."/>
            <person name="Ezra D."/>
            <person name="Gonzalez J."/>
            <person name="Henrissat B."/>
            <person name="Kuo A."/>
            <person name="Liang C."/>
            <person name="Lipzen A."/>
            <person name="Lutzoni F."/>
            <person name="Magnuson J."/>
            <person name="Mondo S."/>
            <person name="Nolan M."/>
            <person name="Ohm R."/>
            <person name="Pangilinan J."/>
            <person name="Park H.-J."/>
            <person name="Ramirez L."/>
            <person name="Alfaro M."/>
            <person name="Sun H."/>
            <person name="Tritt A."/>
            <person name="Yoshinaga Y."/>
            <person name="Zwiers L.-H."/>
            <person name="Turgeon B."/>
            <person name="Goodwin S."/>
            <person name="Spatafora J."/>
            <person name="Crous P."/>
            <person name="Grigoriev I."/>
        </authorList>
    </citation>
    <scope>NUCLEOTIDE SEQUENCE</scope>
    <source>
        <strain evidence="2">CBS 109.77</strain>
    </source>
</reference>
<dbReference type="Proteomes" id="UP000799757">
    <property type="component" value="Unassembled WGS sequence"/>
</dbReference>
<feature type="region of interest" description="Disordered" evidence="1">
    <location>
        <begin position="144"/>
        <end position="203"/>
    </location>
</feature>
<accession>A0A6A6X1M0</accession>
<sequence length="203" mass="21402">MALMDMARGLRDVRAGHHGRLAAMPSQSARARDRAADVRGGRGAPRQEGRTGAMGAGRGRRGRGGCAQKCCGRAASRRRLGGVVCGMGWAGGGVMASTRHGEQRESARLGGDAGRGRCLGRARRVKGRAMLGVAGLGRRQWKTLERQGRSSLSRRPVHARRLQAGPNATAGEGSRRGGGGQRGGGHRRRAESAMDAERLRGRP</sequence>
<evidence type="ECO:0000313" key="2">
    <source>
        <dbReference type="EMBL" id="KAF2790054.1"/>
    </source>
</evidence>
<organism evidence="2 3">
    <name type="scientific">Melanomma pulvis-pyrius CBS 109.77</name>
    <dbReference type="NCBI Taxonomy" id="1314802"/>
    <lineage>
        <taxon>Eukaryota</taxon>
        <taxon>Fungi</taxon>
        <taxon>Dikarya</taxon>
        <taxon>Ascomycota</taxon>
        <taxon>Pezizomycotina</taxon>
        <taxon>Dothideomycetes</taxon>
        <taxon>Pleosporomycetidae</taxon>
        <taxon>Pleosporales</taxon>
        <taxon>Melanommataceae</taxon>
        <taxon>Melanomma</taxon>
    </lineage>
</organism>
<feature type="compositionally biased region" description="Basic and acidic residues" evidence="1">
    <location>
        <begin position="30"/>
        <end position="49"/>
    </location>
</feature>
<feature type="compositionally biased region" description="Basic and acidic residues" evidence="1">
    <location>
        <begin position="190"/>
        <end position="203"/>
    </location>
</feature>